<keyword evidence="11" id="KW-1185">Reference proteome</keyword>
<gene>
    <name evidence="10" type="ORF">ACFFUR_14745</name>
</gene>
<dbReference type="InterPro" id="IPR036942">
    <property type="entry name" value="Beta-barrel_TonB_sf"/>
</dbReference>
<dbReference type="Gene3D" id="2.40.170.20">
    <property type="entry name" value="TonB-dependent receptor, beta-barrel domain"/>
    <property type="match status" value="1"/>
</dbReference>
<evidence type="ECO:0000313" key="10">
    <source>
        <dbReference type="EMBL" id="MFB9213072.1"/>
    </source>
</evidence>
<dbReference type="InterPro" id="IPR023996">
    <property type="entry name" value="TonB-dep_OMP_SusC/RagA"/>
</dbReference>
<sequence length="1077" mass="122444">MKLTLILVLVGVMKVSASAYSQNVKLALDLRQATVEQVFEEIKSQSEFNFLYRTDLVKDLPKVDVNLKKVRIEKVLDQILGPHQLTYEIQDKTIIISKKETKTQNETQLLDEVNANEVTGTVTDENGQPIPGATIQVQGTTRGTVTDLDGKYSIDVEEGATLIFSFIGYKKQPREVRKQTIMDVSLSPDLGNLEEVVVIGYGAVKKEDLTGSVASISSETIQKTTVPDATGALQGRVAGVNIEKNVGRPGSGFNVTIRGLSSISNSNSPLFVIDGIPTTSGLADLNPNDIEKIDVLKDASATAIYGSRGANGVVIVTTKKGSEGKFTIQYDAYYGARTPTNLPDMMNGPEYVNWRTDLFNYQGKSTDRSNPEFFTPEEWDRIDRGDYTDWIDLILRNGMQYSNTLTASGGDEKGTFALSIGQLKEEGTVPGQDYNRYNMRLNLNRKFAEKWEAGGNIYLSSSEQNEGSYEILRSSYRLPPVANPYDENGDPKFFAYRNDFVTNPLFESKEDGEIRENRRYRVFGNMYFKVEPLEGLKLRSQIAPQIIYGREGQYFGQFSKAGSGKIENTNANYRTTDFFSYVWDNQIDYQKKMDLHNLNFSVVQSIQFEQWEESYQAARNFPFNSKWYNLDAVPMENISASQTDYRKRTLSSFLGRFQYSYNDKYLFTATGRYDGSSRLAKGNKWAFFPSAAIGWKLSEENFLQSVDQINNLKLRLSYGVSGNDAVDIYGTQSNISQMNYGFGGNVSPSYYKDGLANTDLTWEKTTEFNFGLNYSFFNYRVNGTLDIYRRDAKDLIMRRQLPSTSGWSDIWDNVGWVRNTGVEFGLNTLNIQNNDFSWTTDIVFDRNKNEIVELFGKKEDDIGNRWFIGHPIQVNYDYEFDGIWQTDEADLAADYGQTPGQVKVKDLNNDQVIDADDRNIIGQRTPKWSGSITNTMNYKTWDFSFNVYTRQGQQLYSTFVSTYMAYEGNYKNVDVNYWTEDNPSNKYPQPGNKGRYFNAMRYQDVSFVRLGNVTLGYAFPDELLNKLNVRKLRLYFTATNPIVFTSYKGYDPEWASQNTWGESTSFATYLMGINLEF</sequence>
<dbReference type="InterPro" id="IPR023997">
    <property type="entry name" value="TonB-dep_OMP_SusC/RagA_CS"/>
</dbReference>
<dbReference type="Pfam" id="PF07715">
    <property type="entry name" value="Plug"/>
    <property type="match status" value="1"/>
</dbReference>
<dbReference type="Gene3D" id="2.170.130.10">
    <property type="entry name" value="TonB-dependent receptor, plug domain"/>
    <property type="match status" value="1"/>
</dbReference>
<keyword evidence="3 7" id="KW-1134">Transmembrane beta strand</keyword>
<dbReference type="SUPFAM" id="SSF56935">
    <property type="entry name" value="Porins"/>
    <property type="match status" value="1"/>
</dbReference>
<comment type="caution">
    <text evidence="10">The sequence shown here is derived from an EMBL/GenBank/DDBJ whole genome shotgun (WGS) entry which is preliminary data.</text>
</comment>
<comment type="subcellular location">
    <subcellularLocation>
        <location evidence="1 7">Cell outer membrane</location>
        <topology evidence="1 7">Multi-pass membrane protein</topology>
    </subcellularLocation>
</comment>
<evidence type="ECO:0000256" key="7">
    <source>
        <dbReference type="PROSITE-ProRule" id="PRU01360"/>
    </source>
</evidence>
<protein>
    <submittedName>
        <fullName evidence="10">TonB-dependent receptor</fullName>
    </submittedName>
</protein>
<reference evidence="10 11" key="1">
    <citation type="submission" date="2024-09" db="EMBL/GenBank/DDBJ databases">
        <authorList>
            <person name="Sun Q."/>
            <person name="Mori K."/>
        </authorList>
    </citation>
    <scope>NUCLEOTIDE SEQUENCE [LARGE SCALE GENOMIC DNA]</scope>
    <source>
        <strain evidence="10 11">CECT 7682</strain>
    </source>
</reference>
<keyword evidence="2 7" id="KW-0813">Transport</keyword>
<dbReference type="InterPro" id="IPR039426">
    <property type="entry name" value="TonB-dep_rcpt-like"/>
</dbReference>
<dbReference type="InterPro" id="IPR037066">
    <property type="entry name" value="Plug_dom_sf"/>
</dbReference>
<keyword evidence="10" id="KW-0675">Receptor</keyword>
<dbReference type="PROSITE" id="PS52016">
    <property type="entry name" value="TONB_DEPENDENT_REC_3"/>
    <property type="match status" value="1"/>
</dbReference>
<feature type="chain" id="PRO_5046633399" evidence="8">
    <location>
        <begin position="22"/>
        <end position="1077"/>
    </location>
</feature>
<name>A0ABV5J8A9_9BACT</name>
<keyword evidence="4 7" id="KW-0812">Transmembrane</keyword>
<evidence type="ECO:0000256" key="8">
    <source>
        <dbReference type="SAM" id="SignalP"/>
    </source>
</evidence>
<feature type="signal peptide" evidence="8">
    <location>
        <begin position="1"/>
        <end position="21"/>
    </location>
</feature>
<keyword evidence="5 7" id="KW-0472">Membrane</keyword>
<evidence type="ECO:0000256" key="6">
    <source>
        <dbReference type="ARBA" id="ARBA00023237"/>
    </source>
</evidence>
<evidence type="ECO:0000256" key="2">
    <source>
        <dbReference type="ARBA" id="ARBA00022448"/>
    </source>
</evidence>
<dbReference type="NCBIfam" id="TIGR04056">
    <property type="entry name" value="OMP_RagA_SusC"/>
    <property type="match status" value="1"/>
</dbReference>
<dbReference type="Gene3D" id="2.60.40.1120">
    <property type="entry name" value="Carboxypeptidase-like, regulatory domain"/>
    <property type="match status" value="1"/>
</dbReference>
<dbReference type="Proteomes" id="UP001589654">
    <property type="component" value="Unassembled WGS sequence"/>
</dbReference>
<keyword evidence="8" id="KW-0732">Signal</keyword>
<organism evidence="10 11">
    <name type="scientific">Echinicola jeungdonensis</name>
    <dbReference type="NCBI Taxonomy" id="709343"/>
    <lineage>
        <taxon>Bacteria</taxon>
        <taxon>Pseudomonadati</taxon>
        <taxon>Bacteroidota</taxon>
        <taxon>Cytophagia</taxon>
        <taxon>Cytophagales</taxon>
        <taxon>Cyclobacteriaceae</taxon>
        <taxon>Echinicola</taxon>
    </lineage>
</organism>
<comment type="similarity">
    <text evidence="7">Belongs to the TonB-dependent receptor family.</text>
</comment>
<evidence type="ECO:0000256" key="5">
    <source>
        <dbReference type="ARBA" id="ARBA00023136"/>
    </source>
</evidence>
<dbReference type="Pfam" id="PF07660">
    <property type="entry name" value="STN"/>
    <property type="match status" value="1"/>
</dbReference>
<keyword evidence="6 7" id="KW-0998">Cell outer membrane</keyword>
<dbReference type="InterPro" id="IPR008969">
    <property type="entry name" value="CarboxyPept-like_regulatory"/>
</dbReference>
<dbReference type="RefSeq" id="WP_290247904.1">
    <property type="nucleotide sequence ID" value="NZ_JAUFQT010000001.1"/>
</dbReference>
<accession>A0ABV5J8A9</accession>
<evidence type="ECO:0000256" key="3">
    <source>
        <dbReference type="ARBA" id="ARBA00022452"/>
    </source>
</evidence>
<dbReference type="Pfam" id="PF13715">
    <property type="entry name" value="CarbopepD_reg_2"/>
    <property type="match status" value="1"/>
</dbReference>
<dbReference type="SMART" id="SM00965">
    <property type="entry name" value="STN"/>
    <property type="match status" value="1"/>
</dbReference>
<evidence type="ECO:0000256" key="1">
    <source>
        <dbReference type="ARBA" id="ARBA00004571"/>
    </source>
</evidence>
<dbReference type="SUPFAM" id="SSF49464">
    <property type="entry name" value="Carboxypeptidase regulatory domain-like"/>
    <property type="match status" value="1"/>
</dbReference>
<proteinExistence type="inferred from homology"/>
<feature type="domain" description="Secretin/TonB short N-terminal" evidence="9">
    <location>
        <begin position="48"/>
        <end position="99"/>
    </location>
</feature>
<evidence type="ECO:0000313" key="11">
    <source>
        <dbReference type="Proteomes" id="UP001589654"/>
    </source>
</evidence>
<dbReference type="InterPro" id="IPR012910">
    <property type="entry name" value="Plug_dom"/>
</dbReference>
<dbReference type="InterPro" id="IPR011662">
    <property type="entry name" value="Secretin/TonB_short_N"/>
</dbReference>
<evidence type="ECO:0000256" key="4">
    <source>
        <dbReference type="ARBA" id="ARBA00022692"/>
    </source>
</evidence>
<evidence type="ECO:0000259" key="9">
    <source>
        <dbReference type="SMART" id="SM00965"/>
    </source>
</evidence>
<dbReference type="EMBL" id="JBHMEW010000066">
    <property type="protein sequence ID" value="MFB9213072.1"/>
    <property type="molecule type" value="Genomic_DNA"/>
</dbReference>
<dbReference type="NCBIfam" id="TIGR04057">
    <property type="entry name" value="SusC_RagA_signa"/>
    <property type="match status" value="1"/>
</dbReference>